<keyword evidence="2" id="KW-1185">Reference proteome</keyword>
<sequence length="281" mass="30972">MATETISSVLGWISIATWVVVYSPQIWENYKLKSGEGLSVPFVMIWLLGDIMNLAGAMIAGLLPTVILLAAWYTLCDTILLVQIYYYRWLHSRKRSLFVSEDGARIAEETRPEDTTPLLTGDNETHVAEKESVSFKKEILVYSTAIGFVVATGIVAWAVSEHTRGEKGGGRPGRSEEVIEWRSQIMGWISAVLYLGSRVPQILKNFETKCEGLSPGLFIFSIMGNATYAGSILVAGMTGKHLLINLSWLAGSALTIFLDVFVLGQFVRYRRQAVAAAASEL</sequence>
<dbReference type="EMBL" id="MU273594">
    <property type="protein sequence ID" value="KAI0031055.1"/>
    <property type="molecule type" value="Genomic_DNA"/>
</dbReference>
<reference evidence="1" key="1">
    <citation type="submission" date="2021-02" db="EMBL/GenBank/DDBJ databases">
        <authorList>
            <consortium name="DOE Joint Genome Institute"/>
            <person name="Ahrendt S."/>
            <person name="Looney B.P."/>
            <person name="Miyauchi S."/>
            <person name="Morin E."/>
            <person name="Drula E."/>
            <person name="Courty P.E."/>
            <person name="Chicoki N."/>
            <person name="Fauchery L."/>
            <person name="Kohler A."/>
            <person name="Kuo A."/>
            <person name="Labutti K."/>
            <person name="Pangilinan J."/>
            <person name="Lipzen A."/>
            <person name="Riley R."/>
            <person name="Andreopoulos W."/>
            <person name="He G."/>
            <person name="Johnson J."/>
            <person name="Barry K.W."/>
            <person name="Grigoriev I.V."/>
            <person name="Nagy L."/>
            <person name="Hibbett D."/>
            <person name="Henrissat B."/>
            <person name="Matheny P.B."/>
            <person name="Labbe J."/>
            <person name="Martin F."/>
        </authorList>
    </citation>
    <scope>NUCLEOTIDE SEQUENCE</scope>
    <source>
        <strain evidence="1">EC-137</strain>
    </source>
</reference>
<proteinExistence type="predicted"/>
<reference evidence="1" key="2">
    <citation type="journal article" date="2022" name="New Phytol.">
        <title>Evolutionary transition to the ectomycorrhizal habit in the genomes of a hyperdiverse lineage of mushroom-forming fungi.</title>
        <authorList>
            <person name="Looney B."/>
            <person name="Miyauchi S."/>
            <person name="Morin E."/>
            <person name="Drula E."/>
            <person name="Courty P.E."/>
            <person name="Kohler A."/>
            <person name="Kuo A."/>
            <person name="LaButti K."/>
            <person name="Pangilinan J."/>
            <person name="Lipzen A."/>
            <person name="Riley R."/>
            <person name="Andreopoulos W."/>
            <person name="He G."/>
            <person name="Johnson J."/>
            <person name="Nolan M."/>
            <person name="Tritt A."/>
            <person name="Barry K.W."/>
            <person name="Grigoriev I.V."/>
            <person name="Nagy L.G."/>
            <person name="Hibbett D."/>
            <person name="Henrissat B."/>
            <person name="Matheny P.B."/>
            <person name="Labbe J."/>
            <person name="Martin F.M."/>
        </authorList>
    </citation>
    <scope>NUCLEOTIDE SEQUENCE</scope>
    <source>
        <strain evidence="1">EC-137</strain>
    </source>
</reference>
<protein>
    <submittedName>
        <fullName evidence="1">PQ-loop-domain-containing protein</fullName>
    </submittedName>
</protein>
<accession>A0ACB8QHF8</accession>
<organism evidence="1 2">
    <name type="scientific">Vararia minispora EC-137</name>
    <dbReference type="NCBI Taxonomy" id="1314806"/>
    <lineage>
        <taxon>Eukaryota</taxon>
        <taxon>Fungi</taxon>
        <taxon>Dikarya</taxon>
        <taxon>Basidiomycota</taxon>
        <taxon>Agaricomycotina</taxon>
        <taxon>Agaricomycetes</taxon>
        <taxon>Russulales</taxon>
        <taxon>Lachnocladiaceae</taxon>
        <taxon>Vararia</taxon>
    </lineage>
</organism>
<evidence type="ECO:0000313" key="1">
    <source>
        <dbReference type="EMBL" id="KAI0031055.1"/>
    </source>
</evidence>
<name>A0ACB8QHF8_9AGAM</name>
<comment type="caution">
    <text evidence="1">The sequence shown here is derived from an EMBL/GenBank/DDBJ whole genome shotgun (WGS) entry which is preliminary data.</text>
</comment>
<evidence type="ECO:0000313" key="2">
    <source>
        <dbReference type="Proteomes" id="UP000814128"/>
    </source>
</evidence>
<gene>
    <name evidence="1" type="ORF">K488DRAFT_87165</name>
</gene>
<dbReference type="Proteomes" id="UP000814128">
    <property type="component" value="Unassembled WGS sequence"/>
</dbReference>